<accession>A0ABN1EZW5</accession>
<keyword evidence="1 3" id="KW-0732">Signal</keyword>
<evidence type="ECO:0000256" key="3">
    <source>
        <dbReference type="SAM" id="SignalP"/>
    </source>
</evidence>
<dbReference type="Gene3D" id="3.10.560.10">
    <property type="entry name" value="Outer membrane lipoprotein wza domain like"/>
    <property type="match status" value="3"/>
</dbReference>
<sequence length="623" mass="66717">MRLEAMLRAAALAAGIAAWWAPPAAAQTPMQAIQQQQQQQQIQQAQQALQRQQLEQAQQQQTPPTTSYSAPLTLGGGARVPALTPGAPPTYSLPNLVGPERVLVRPGEVTQSEGGPTASGPLGETGRFPGATAVFGASLFTRESTAITDAPNPNYVIVPGDRVSLRVWGAIESEALGVVDPSGFLFLPNVGPVRVAGVRAGDLQRVVEAEVQKVYTSQVRVYAVLLSTQRIGVFVTGFVRTPGRFGGSAADSVLDFLVRAGGVDPGRGSFRDISVQRGGRTVVTIDLYRFLLEGGLPPIRLQEGDTLVVARQRAMVGADGAVRNNYLFEVPNRAMTGRELMEYARPLPSATNAVVRGTRGGQPFSRYATLAELSRIQLGDQDMVTFITDSPARTVRVTVEGSRLGPSVLVTDRDANLCGVLDHVAVDPALADTGSVFLLRPSVAQQQRRAIDEALDRLERQLFMAVSATTGVAAIRASEAQLVSSYIQRARRTQPEGRLVVFSDAGQCVPVRLEDGDVIVIPERSSTVLVSGEVTAPRAVVYRPGMRLNDYVRAAGGFTPRGRESTLMVRRASGELVLDPANQTLRPGDELIALPYLDPKSFQIGADLLGLIYQVAVATRIFL</sequence>
<evidence type="ECO:0000259" key="4">
    <source>
        <dbReference type="Pfam" id="PF02563"/>
    </source>
</evidence>
<feature type="chain" id="PRO_5045232467" evidence="3">
    <location>
        <begin position="27"/>
        <end position="623"/>
    </location>
</feature>
<feature type="domain" description="Polysaccharide export protein N-terminal" evidence="4">
    <location>
        <begin position="150"/>
        <end position="222"/>
    </location>
</feature>
<dbReference type="InterPro" id="IPR049712">
    <property type="entry name" value="Poly_export"/>
</dbReference>
<protein>
    <submittedName>
        <fullName evidence="6">Polysaccharide biosynthesis/export family protein</fullName>
    </submittedName>
</protein>
<feature type="region of interest" description="Disordered" evidence="2">
    <location>
        <begin position="54"/>
        <end position="96"/>
    </location>
</feature>
<keyword evidence="7" id="KW-1185">Reference proteome</keyword>
<evidence type="ECO:0000313" key="7">
    <source>
        <dbReference type="Proteomes" id="UP001501588"/>
    </source>
</evidence>
<gene>
    <name evidence="6" type="ORF">GCM10009416_16520</name>
</gene>
<dbReference type="RefSeq" id="WP_343894751.1">
    <property type="nucleotide sequence ID" value="NZ_BAAAFZ010000017.1"/>
</dbReference>
<dbReference type="InterPro" id="IPR019554">
    <property type="entry name" value="Soluble_ligand-bd"/>
</dbReference>
<dbReference type="Proteomes" id="UP001501588">
    <property type="component" value="Unassembled WGS sequence"/>
</dbReference>
<dbReference type="PANTHER" id="PTHR33619">
    <property type="entry name" value="POLYSACCHARIDE EXPORT PROTEIN GFCE-RELATED"/>
    <property type="match status" value="1"/>
</dbReference>
<dbReference type="InterPro" id="IPR003715">
    <property type="entry name" value="Poly_export_N"/>
</dbReference>
<dbReference type="Gene3D" id="3.30.1950.10">
    <property type="entry name" value="wza like domain"/>
    <property type="match status" value="1"/>
</dbReference>
<feature type="compositionally biased region" description="Low complexity" evidence="2">
    <location>
        <begin position="54"/>
        <end position="64"/>
    </location>
</feature>
<name>A0ABN1EZW5_9PROT</name>
<feature type="signal peptide" evidence="3">
    <location>
        <begin position="1"/>
        <end position="26"/>
    </location>
</feature>
<dbReference type="Pfam" id="PF10531">
    <property type="entry name" value="SLBB"/>
    <property type="match status" value="1"/>
</dbReference>
<dbReference type="PANTHER" id="PTHR33619:SF3">
    <property type="entry name" value="POLYSACCHARIDE EXPORT PROTEIN GFCE-RELATED"/>
    <property type="match status" value="1"/>
</dbReference>
<dbReference type="EMBL" id="BAAAFZ010000017">
    <property type="protein sequence ID" value="GAA0578749.1"/>
    <property type="molecule type" value="Genomic_DNA"/>
</dbReference>
<proteinExistence type="predicted"/>
<evidence type="ECO:0000256" key="2">
    <source>
        <dbReference type="SAM" id="MobiDB-lite"/>
    </source>
</evidence>
<comment type="caution">
    <text evidence="6">The sequence shown here is derived from an EMBL/GenBank/DDBJ whole genome shotgun (WGS) entry which is preliminary data.</text>
</comment>
<organism evidence="6 7">
    <name type="scientific">Craurococcus roseus</name>
    <dbReference type="NCBI Taxonomy" id="77585"/>
    <lineage>
        <taxon>Bacteria</taxon>
        <taxon>Pseudomonadati</taxon>
        <taxon>Pseudomonadota</taxon>
        <taxon>Alphaproteobacteria</taxon>
        <taxon>Acetobacterales</taxon>
        <taxon>Acetobacteraceae</taxon>
        <taxon>Craurococcus</taxon>
    </lineage>
</organism>
<evidence type="ECO:0000313" key="6">
    <source>
        <dbReference type="EMBL" id="GAA0578749.1"/>
    </source>
</evidence>
<evidence type="ECO:0000259" key="5">
    <source>
        <dbReference type="Pfam" id="PF10531"/>
    </source>
</evidence>
<feature type="domain" description="Soluble ligand binding" evidence="5">
    <location>
        <begin position="528"/>
        <end position="574"/>
    </location>
</feature>
<dbReference type="Pfam" id="PF02563">
    <property type="entry name" value="Poly_export"/>
    <property type="match status" value="1"/>
</dbReference>
<evidence type="ECO:0000256" key="1">
    <source>
        <dbReference type="ARBA" id="ARBA00022729"/>
    </source>
</evidence>
<feature type="region of interest" description="Disordered" evidence="2">
    <location>
        <begin position="108"/>
        <end position="127"/>
    </location>
</feature>
<reference evidence="6 7" key="1">
    <citation type="journal article" date="2019" name="Int. J. Syst. Evol. Microbiol.">
        <title>The Global Catalogue of Microorganisms (GCM) 10K type strain sequencing project: providing services to taxonomists for standard genome sequencing and annotation.</title>
        <authorList>
            <consortium name="The Broad Institute Genomics Platform"/>
            <consortium name="The Broad Institute Genome Sequencing Center for Infectious Disease"/>
            <person name="Wu L."/>
            <person name="Ma J."/>
        </authorList>
    </citation>
    <scope>NUCLEOTIDE SEQUENCE [LARGE SCALE GENOMIC DNA]</scope>
    <source>
        <strain evidence="6 7">JCM 9933</strain>
    </source>
</reference>